<reference evidence="2 3" key="1">
    <citation type="submission" date="2017-03" db="EMBL/GenBank/DDBJ databases">
        <authorList>
            <person name="Afonso C.L."/>
            <person name="Miller P.J."/>
            <person name="Scott M.A."/>
            <person name="Spackman E."/>
            <person name="Goraichik I."/>
            <person name="Dimitrov K.M."/>
            <person name="Suarez D.L."/>
            <person name="Swayne D.E."/>
        </authorList>
    </citation>
    <scope>NUCLEOTIDE SEQUENCE [LARGE SCALE GENOMIC DNA]</scope>
    <source>
        <strain evidence="2 3">CECT 7751</strain>
    </source>
</reference>
<dbReference type="Gene3D" id="1.10.10.10">
    <property type="entry name" value="Winged helix-like DNA-binding domain superfamily/Winged helix DNA-binding domain"/>
    <property type="match status" value="1"/>
</dbReference>
<evidence type="ECO:0000259" key="1">
    <source>
        <dbReference type="SMART" id="SM00421"/>
    </source>
</evidence>
<evidence type="ECO:0000313" key="2">
    <source>
        <dbReference type="EMBL" id="SLN64871.1"/>
    </source>
</evidence>
<protein>
    <submittedName>
        <fullName evidence="2">Bacterial regulatory proteins, luxR family</fullName>
    </submittedName>
</protein>
<dbReference type="SUPFAM" id="SSF46894">
    <property type="entry name" value="C-terminal effector domain of the bipartite response regulators"/>
    <property type="match status" value="1"/>
</dbReference>
<name>A0A1X6ZY07_9RHOB</name>
<dbReference type="InterPro" id="IPR000792">
    <property type="entry name" value="Tscrpt_reg_LuxR_C"/>
</dbReference>
<keyword evidence="3" id="KW-1185">Reference proteome</keyword>
<dbReference type="EMBL" id="FWFN01000007">
    <property type="protein sequence ID" value="SLN64871.1"/>
    <property type="molecule type" value="Genomic_DNA"/>
</dbReference>
<dbReference type="Pfam" id="PF00196">
    <property type="entry name" value="GerE"/>
    <property type="match status" value="1"/>
</dbReference>
<accession>A0A1X6ZY07</accession>
<proteinExistence type="predicted"/>
<organism evidence="2 3">
    <name type="scientific">Pseudooceanicola marinus</name>
    <dbReference type="NCBI Taxonomy" id="396013"/>
    <lineage>
        <taxon>Bacteria</taxon>
        <taxon>Pseudomonadati</taxon>
        <taxon>Pseudomonadota</taxon>
        <taxon>Alphaproteobacteria</taxon>
        <taxon>Rhodobacterales</taxon>
        <taxon>Paracoccaceae</taxon>
        <taxon>Pseudooceanicola</taxon>
    </lineage>
</organism>
<dbReference type="OrthoDB" id="256105at2"/>
<dbReference type="AlphaFoldDB" id="A0A1X6ZY07"/>
<dbReference type="RefSeq" id="WP_085889348.1">
    <property type="nucleotide sequence ID" value="NZ_FWFN01000007.1"/>
</dbReference>
<dbReference type="InterPro" id="IPR036388">
    <property type="entry name" value="WH-like_DNA-bd_sf"/>
</dbReference>
<dbReference type="GO" id="GO:0006355">
    <property type="term" value="P:regulation of DNA-templated transcription"/>
    <property type="evidence" value="ECO:0007669"/>
    <property type="project" value="InterPro"/>
</dbReference>
<sequence length="264" mass="29954">MTDTDVTAPLDETVFGMWDRLADFRASDIAGARHFFLETLCYLLDAQNAAWVGAVRMDRHDPDDPLHGWRPRKFDRLHHTKGSKALVRAKARQLEDGKPDIVTIRRVALAGQFRVHRLDDLAPEGWRDGEFFRNYYHEAGIVDTMWAGIPVNADTELYLGLYRTRGHALFRPEDCDRMAFALRGLRWFHRNLMLAEGIGVASSPVTPAEQRVLSGLLHGKSEQAIAEDNGQSVHTTHDHVKRLFRKYGVGSRAELMALWLGKAV</sequence>
<feature type="domain" description="HTH luxR-type" evidence="1">
    <location>
        <begin position="202"/>
        <end position="259"/>
    </location>
</feature>
<dbReference type="InterPro" id="IPR016032">
    <property type="entry name" value="Sig_transdc_resp-reg_C-effctor"/>
</dbReference>
<gene>
    <name evidence="2" type="ORF">PSM7751_03310</name>
</gene>
<evidence type="ECO:0000313" key="3">
    <source>
        <dbReference type="Proteomes" id="UP000193963"/>
    </source>
</evidence>
<dbReference type="Proteomes" id="UP000193963">
    <property type="component" value="Unassembled WGS sequence"/>
</dbReference>
<dbReference type="GO" id="GO:0003677">
    <property type="term" value="F:DNA binding"/>
    <property type="evidence" value="ECO:0007669"/>
    <property type="project" value="InterPro"/>
</dbReference>
<dbReference type="SMART" id="SM00421">
    <property type="entry name" value="HTH_LUXR"/>
    <property type="match status" value="1"/>
</dbReference>